<protein>
    <submittedName>
        <fullName evidence="2">Uncharacterized protein</fullName>
    </submittedName>
</protein>
<dbReference type="Proteomes" id="UP000712600">
    <property type="component" value="Unassembled WGS sequence"/>
</dbReference>
<comment type="caution">
    <text evidence="2">The sequence shown here is derived from an EMBL/GenBank/DDBJ whole genome shotgun (WGS) entry which is preliminary data.</text>
</comment>
<feature type="compositionally biased region" description="Polar residues" evidence="1">
    <location>
        <begin position="171"/>
        <end position="185"/>
    </location>
</feature>
<reference evidence="2" key="1">
    <citation type="submission" date="2019-12" db="EMBL/GenBank/DDBJ databases">
        <title>Genome sequencing and annotation of Brassica cretica.</title>
        <authorList>
            <person name="Studholme D.J."/>
            <person name="Sarris P."/>
        </authorList>
    </citation>
    <scope>NUCLEOTIDE SEQUENCE</scope>
    <source>
        <strain evidence="2">PFS-109/04</strain>
        <tissue evidence="2">Leaf</tissue>
    </source>
</reference>
<proteinExistence type="predicted"/>
<name>A0A8S9NZC9_BRACR</name>
<organism evidence="2 3">
    <name type="scientific">Brassica cretica</name>
    <name type="common">Mustard</name>
    <dbReference type="NCBI Taxonomy" id="69181"/>
    <lineage>
        <taxon>Eukaryota</taxon>
        <taxon>Viridiplantae</taxon>
        <taxon>Streptophyta</taxon>
        <taxon>Embryophyta</taxon>
        <taxon>Tracheophyta</taxon>
        <taxon>Spermatophyta</taxon>
        <taxon>Magnoliopsida</taxon>
        <taxon>eudicotyledons</taxon>
        <taxon>Gunneridae</taxon>
        <taxon>Pentapetalae</taxon>
        <taxon>rosids</taxon>
        <taxon>malvids</taxon>
        <taxon>Brassicales</taxon>
        <taxon>Brassicaceae</taxon>
        <taxon>Brassiceae</taxon>
        <taxon>Brassica</taxon>
    </lineage>
</organism>
<dbReference type="AlphaFoldDB" id="A0A8S9NZC9"/>
<evidence type="ECO:0000256" key="1">
    <source>
        <dbReference type="SAM" id="MobiDB-lite"/>
    </source>
</evidence>
<evidence type="ECO:0000313" key="3">
    <source>
        <dbReference type="Proteomes" id="UP000712600"/>
    </source>
</evidence>
<accession>A0A8S9NZC9</accession>
<dbReference type="EMBL" id="QGKX02001521">
    <property type="protein sequence ID" value="KAF3510434.1"/>
    <property type="molecule type" value="Genomic_DNA"/>
</dbReference>
<feature type="compositionally biased region" description="Basic and acidic residues" evidence="1">
    <location>
        <begin position="207"/>
        <end position="230"/>
    </location>
</feature>
<feature type="region of interest" description="Disordered" evidence="1">
    <location>
        <begin position="157"/>
        <end position="273"/>
    </location>
</feature>
<feature type="compositionally biased region" description="Polar residues" evidence="1">
    <location>
        <begin position="194"/>
        <end position="204"/>
    </location>
</feature>
<gene>
    <name evidence="2" type="ORF">F2Q69_00007741</name>
</gene>
<feature type="compositionally biased region" description="Polar residues" evidence="1">
    <location>
        <begin position="240"/>
        <end position="253"/>
    </location>
</feature>
<evidence type="ECO:0000313" key="2">
    <source>
        <dbReference type="EMBL" id="KAF3510434.1"/>
    </source>
</evidence>
<sequence length="650" mass="72126">MSKSISVDDQQQEWTNHVLVNSYLGTNLGQRPHEIMSTHILQAQGQRGTKVIGKTEEELANIRETPCFRRVYPKTFGFQANQFHKLWVSRGRSPQTSMFQKGLPQNLRVPSEPVPQTLGFSILESGCRFFRRSFSSRYPIMGHISKKKTDLAYHCNMNPRSRIPTSERGNRSPTVNRPKQATSLGISIRPLSISGKSTLLQVQTPPRPEKNPEKETSERRPVHAKPKEPATDNPVLMPTEASSVSPSGLTPTRENYFRPRAPLNPETSTRSRSVPGKFVPLQVILRVLGRNREIRGKLVGKNHPGLGQDTSLQVLPEELTRSLLGMEHITYNAKVLPEELTCSLSGREHIIYNARYCLRSLHAYSQAGSILNTNAKLLYSNSEFVQGAIMGMRHKAGMGLRKPEEQSKSCFSRRGKQRKHGTWVITPTPAPSKQVPGVVLPRKAEYGPYKNIYSGFLRTLGLKITRRFLLHPEVVLNLEVALDPEVVLNPGLYKNLEGPYSAVQGKSTPGTCSDFAFYRLEAGHYRVHMLYSTYEPSVRLTLLSTSGEAGFRLLPVFHSAFDIGTLGTPMGLKLHRGLSTFALYVICSLPKSELVSSSGSTFALYVTCSLPESKRDLVIPFIDPEAGMDAGVGAGASLNMNLEAGVLPKA</sequence>